<keyword evidence="1" id="KW-0521">NADP</keyword>
<dbReference type="Pfam" id="PF13602">
    <property type="entry name" value="ADH_zinc_N_2"/>
    <property type="match status" value="1"/>
</dbReference>
<dbReference type="PANTHER" id="PTHR44154">
    <property type="entry name" value="QUINONE OXIDOREDUCTASE"/>
    <property type="match status" value="1"/>
</dbReference>
<evidence type="ECO:0000256" key="1">
    <source>
        <dbReference type="ARBA" id="ARBA00022857"/>
    </source>
</evidence>
<evidence type="ECO:0000313" key="4">
    <source>
        <dbReference type="Proteomes" id="UP000199700"/>
    </source>
</evidence>
<dbReference type="EMBL" id="LT629739">
    <property type="protein sequence ID" value="SDS76953.1"/>
    <property type="molecule type" value="Genomic_DNA"/>
</dbReference>
<dbReference type="PANTHER" id="PTHR44154:SF1">
    <property type="entry name" value="QUINONE OXIDOREDUCTASE"/>
    <property type="match status" value="1"/>
</dbReference>
<dbReference type="OrthoDB" id="3175656at2"/>
<dbReference type="Proteomes" id="UP000199700">
    <property type="component" value="Chromosome"/>
</dbReference>
<dbReference type="SMART" id="SM00829">
    <property type="entry name" value="PKS_ER"/>
    <property type="match status" value="1"/>
</dbReference>
<dbReference type="InterPro" id="IPR036291">
    <property type="entry name" value="NAD(P)-bd_dom_sf"/>
</dbReference>
<proteinExistence type="predicted"/>
<dbReference type="GO" id="GO:0016491">
    <property type="term" value="F:oxidoreductase activity"/>
    <property type="evidence" value="ECO:0007669"/>
    <property type="project" value="InterPro"/>
</dbReference>
<evidence type="ECO:0000313" key="3">
    <source>
        <dbReference type="EMBL" id="SDS76953.1"/>
    </source>
</evidence>
<dbReference type="AlphaFoldDB" id="A0A1H1UWW5"/>
<gene>
    <name evidence="3" type="ORF">SAMN04489751_2819</name>
</gene>
<dbReference type="RefSeq" id="WP_092106476.1">
    <property type="nucleotide sequence ID" value="NZ_LT629739.1"/>
</dbReference>
<accession>A0A1H1UWW5</accession>
<feature type="domain" description="Enoyl reductase (ER)" evidence="2">
    <location>
        <begin position="10"/>
        <end position="310"/>
    </location>
</feature>
<name>A0A1H1UWW5_BRESA</name>
<dbReference type="InterPro" id="IPR051603">
    <property type="entry name" value="Zinc-ADH_QOR/CCCR"/>
</dbReference>
<evidence type="ECO:0000259" key="2">
    <source>
        <dbReference type="SMART" id="SM00829"/>
    </source>
</evidence>
<dbReference type="SUPFAM" id="SSF51735">
    <property type="entry name" value="NAD(P)-binding Rossmann-fold domains"/>
    <property type="match status" value="1"/>
</dbReference>
<organism evidence="3 4">
    <name type="scientific">Brevibacterium sandarakinum</name>
    <dbReference type="NCBI Taxonomy" id="629680"/>
    <lineage>
        <taxon>Bacteria</taxon>
        <taxon>Bacillati</taxon>
        <taxon>Actinomycetota</taxon>
        <taxon>Actinomycetes</taxon>
        <taxon>Micrococcales</taxon>
        <taxon>Brevibacteriaceae</taxon>
        <taxon>Brevibacterium</taxon>
    </lineage>
</organism>
<dbReference type="STRING" id="629680.SAMN04489751_2819"/>
<dbReference type="InterPro" id="IPR013154">
    <property type="entry name" value="ADH-like_N"/>
</dbReference>
<dbReference type="SUPFAM" id="SSF50129">
    <property type="entry name" value="GroES-like"/>
    <property type="match status" value="1"/>
</dbReference>
<dbReference type="Gene3D" id="3.40.50.720">
    <property type="entry name" value="NAD(P)-binding Rossmann-like Domain"/>
    <property type="match status" value="1"/>
</dbReference>
<protein>
    <submittedName>
        <fullName evidence="3">NADPH:quinone reductase</fullName>
    </submittedName>
</protein>
<dbReference type="InterPro" id="IPR011032">
    <property type="entry name" value="GroES-like_sf"/>
</dbReference>
<dbReference type="Gene3D" id="3.90.180.10">
    <property type="entry name" value="Medium-chain alcohol dehydrogenases, catalytic domain"/>
    <property type="match status" value="1"/>
</dbReference>
<keyword evidence="4" id="KW-1185">Reference proteome</keyword>
<sequence length="312" mass="32817">MQAVGFHQPGEPEVLEVVDLPTPSPGTGEVLIRVHAASVNPTDTMLRSGTRVRGGKDEPELRVPGMDAAGVVEEFGDGVETDLKVGDPVMAVLTPTGTHGAYAEQIAVPIESVVRAPRGFDHRQAATLPMNGLTARLALDTLGLDKGSVLAVTGAAGTMGGYAVQLAKMDGLTVIADAKESDEERVTGFGADLVLSRGDDFPQLIRERYPDGVDGVIDGALMLEKIAPAVSDGGSVITVRGYAESGERGITFTPIWVVDYAREHAKLDELRQAAENGAVTLQVAETYSKDQAPAAHRRLEAGGVRGRLVLTF</sequence>
<dbReference type="Pfam" id="PF08240">
    <property type="entry name" value="ADH_N"/>
    <property type="match status" value="1"/>
</dbReference>
<dbReference type="CDD" id="cd05289">
    <property type="entry name" value="MDR_like_2"/>
    <property type="match status" value="1"/>
</dbReference>
<dbReference type="InterPro" id="IPR020843">
    <property type="entry name" value="ER"/>
</dbReference>
<reference evidence="3" key="1">
    <citation type="submission" date="2016-10" db="EMBL/GenBank/DDBJ databases">
        <authorList>
            <person name="Varghese N."/>
            <person name="Submissions S."/>
        </authorList>
    </citation>
    <scope>NUCLEOTIDE SEQUENCE [LARGE SCALE GENOMIC DNA]</scope>
    <source>
        <strain evidence="3">DSM 22082</strain>
    </source>
</reference>